<reference evidence="1 2" key="1">
    <citation type="submission" date="2020-08" db="EMBL/GenBank/DDBJ databases">
        <title>Sequencing the genomes of 1000 actinobacteria strains.</title>
        <authorList>
            <person name="Klenk H.-P."/>
        </authorList>
    </citation>
    <scope>NUCLEOTIDE SEQUENCE [LARGE SCALE GENOMIC DNA]</scope>
    <source>
        <strain evidence="1 2">DSM 28238</strain>
    </source>
</reference>
<protein>
    <submittedName>
        <fullName evidence="1">Uncharacterized protein</fullName>
    </submittedName>
</protein>
<dbReference type="RefSeq" id="WP_183357585.1">
    <property type="nucleotide sequence ID" value="NZ_BAABKR010000001.1"/>
</dbReference>
<keyword evidence="2" id="KW-1185">Reference proteome</keyword>
<evidence type="ECO:0000313" key="1">
    <source>
        <dbReference type="EMBL" id="MBB3667241.1"/>
    </source>
</evidence>
<comment type="caution">
    <text evidence="1">The sequence shown here is derived from an EMBL/GenBank/DDBJ whole genome shotgun (WGS) entry which is preliminary data.</text>
</comment>
<dbReference type="Proteomes" id="UP000547528">
    <property type="component" value="Unassembled WGS sequence"/>
</dbReference>
<name>A0A7W5TPE7_9MICC</name>
<sequence>MPDKPLETTWVGTTLLPTLRRGRRFSRRMLRAARSRILPRTGVLSEGMLGEGVLGELPFSLPAAAPLRSEAAAAEVRRLDVVVLTVPEASEQIPPEYLEPLILAEQHSVPTVLVVTAAAQVQHPLAAVVTHLVTADPQVVAAVEDFAGAERTALLDAQGSAGHRAAVLRRLTRVHTPVARR</sequence>
<dbReference type="EMBL" id="JACIBT010000001">
    <property type="protein sequence ID" value="MBB3667241.1"/>
    <property type="molecule type" value="Genomic_DNA"/>
</dbReference>
<dbReference type="AlphaFoldDB" id="A0A7W5TPE7"/>
<gene>
    <name evidence="1" type="ORF">FHX47_000834</name>
</gene>
<proteinExistence type="predicted"/>
<evidence type="ECO:0000313" key="2">
    <source>
        <dbReference type="Proteomes" id="UP000547528"/>
    </source>
</evidence>
<organism evidence="1 2">
    <name type="scientific">Garicola koreensis</name>
    <dbReference type="NCBI Taxonomy" id="1262554"/>
    <lineage>
        <taxon>Bacteria</taxon>
        <taxon>Bacillati</taxon>
        <taxon>Actinomycetota</taxon>
        <taxon>Actinomycetes</taxon>
        <taxon>Micrococcales</taxon>
        <taxon>Micrococcaceae</taxon>
        <taxon>Garicola</taxon>
    </lineage>
</organism>
<accession>A0A7W5TPE7</accession>